<dbReference type="RefSeq" id="XP_026605122.1">
    <property type="nucleotide sequence ID" value="XM_026746126.1"/>
</dbReference>
<reference evidence="2 3" key="1">
    <citation type="journal article" date="2018" name="IMA Fungus">
        <title>IMA Genome-F 9: Draft genome sequence of Annulohypoxylon stygium, Aspergillus mulundensis, Berkeleyomyces basicola (syn. Thielaviopsis basicola), Ceratocystis smalleyi, two Cercospora beticola strains, Coleophoma cylindrospora, Fusarium fracticaudum, Phialophora cf. hyalina, and Morchella septimelata.</title>
        <authorList>
            <person name="Wingfield B.D."/>
            <person name="Bills G.F."/>
            <person name="Dong Y."/>
            <person name="Huang W."/>
            <person name="Nel W.J."/>
            <person name="Swalarsk-Parry B.S."/>
            <person name="Vaghefi N."/>
            <person name="Wilken P.M."/>
            <person name="An Z."/>
            <person name="de Beer Z.W."/>
            <person name="De Vos L."/>
            <person name="Chen L."/>
            <person name="Duong T.A."/>
            <person name="Gao Y."/>
            <person name="Hammerbacher A."/>
            <person name="Kikkert J.R."/>
            <person name="Li Y."/>
            <person name="Li H."/>
            <person name="Li K."/>
            <person name="Li Q."/>
            <person name="Liu X."/>
            <person name="Ma X."/>
            <person name="Naidoo K."/>
            <person name="Pethybridge S.J."/>
            <person name="Sun J."/>
            <person name="Steenkamp E.T."/>
            <person name="van der Nest M.A."/>
            <person name="van Wyk S."/>
            <person name="Wingfield M.J."/>
            <person name="Xiong C."/>
            <person name="Yue Q."/>
            <person name="Zhang X."/>
        </authorList>
    </citation>
    <scope>NUCLEOTIDE SEQUENCE [LARGE SCALE GENOMIC DNA]</scope>
    <source>
        <strain evidence="2 3">DSM 5745</strain>
    </source>
</reference>
<feature type="compositionally biased region" description="Low complexity" evidence="1">
    <location>
        <begin position="173"/>
        <end position="190"/>
    </location>
</feature>
<dbReference type="OrthoDB" id="4509699at2759"/>
<evidence type="ECO:0000256" key="1">
    <source>
        <dbReference type="SAM" id="MobiDB-lite"/>
    </source>
</evidence>
<gene>
    <name evidence="2" type="ORF">DSM5745_04110</name>
</gene>
<name>A0A3D8SCH1_9EURO</name>
<feature type="region of interest" description="Disordered" evidence="1">
    <location>
        <begin position="173"/>
        <end position="205"/>
    </location>
</feature>
<comment type="caution">
    <text evidence="2">The sequence shown here is derived from an EMBL/GenBank/DDBJ whole genome shotgun (WGS) entry which is preliminary data.</text>
</comment>
<accession>A0A3D8SCH1</accession>
<organism evidence="2 3">
    <name type="scientific">Aspergillus mulundensis</name>
    <dbReference type="NCBI Taxonomy" id="1810919"/>
    <lineage>
        <taxon>Eukaryota</taxon>
        <taxon>Fungi</taxon>
        <taxon>Dikarya</taxon>
        <taxon>Ascomycota</taxon>
        <taxon>Pezizomycotina</taxon>
        <taxon>Eurotiomycetes</taxon>
        <taxon>Eurotiomycetidae</taxon>
        <taxon>Eurotiales</taxon>
        <taxon>Aspergillaceae</taxon>
        <taxon>Aspergillus</taxon>
        <taxon>Aspergillus subgen. Nidulantes</taxon>
    </lineage>
</organism>
<feature type="region of interest" description="Disordered" evidence="1">
    <location>
        <begin position="282"/>
        <end position="301"/>
    </location>
</feature>
<keyword evidence="3" id="KW-1185">Reference proteome</keyword>
<evidence type="ECO:0000313" key="2">
    <source>
        <dbReference type="EMBL" id="RDW83784.1"/>
    </source>
</evidence>
<sequence>MTTAAERMKALAKPRATQPQLKQLCPGFYRARNGDRYYGEGEVVEKGITHDGGVYIRVEPAHDRLYNPNGKGAFFDPFTGETMPEALLPDWPTDPYETDGSVLPDTKPGTKVGDEAPGIYHAPNGRRYYGIGRLLKLDSWRVEPIPGKRFVHDRKEKDVPDAERPRVLYTSTAQARQAREASQAEAQAQAQDRRKRGKGNYFGGLRPPILRGTTPRLGTESTGVYLALDGLWYVGVGKVIAVGLNLERFEYVYVEPIPGKSGGDYDFFHPITWEWMAAFQGSPRPGESADPNAKQDAGVPDPRHRLWREFPAIERIPEVGEEYPGRYLPPSAPKYEVYLGVGKVVKAGTTEEGRIFVEVVPIPDKFDAGGIYQFFDPYTGKDMPQEYLPDEKE</sequence>
<evidence type="ECO:0000313" key="3">
    <source>
        <dbReference type="Proteomes" id="UP000256690"/>
    </source>
</evidence>
<dbReference type="EMBL" id="PVWQ01000004">
    <property type="protein sequence ID" value="RDW83784.1"/>
    <property type="molecule type" value="Genomic_DNA"/>
</dbReference>
<dbReference type="Proteomes" id="UP000256690">
    <property type="component" value="Unassembled WGS sequence"/>
</dbReference>
<protein>
    <submittedName>
        <fullName evidence="2">Uncharacterized protein</fullName>
    </submittedName>
</protein>
<dbReference type="AlphaFoldDB" id="A0A3D8SCH1"/>
<dbReference type="GeneID" id="38114480"/>
<proteinExistence type="predicted"/>